<dbReference type="SUPFAM" id="SSF52540">
    <property type="entry name" value="P-loop containing nucleoside triphosphate hydrolases"/>
    <property type="match status" value="1"/>
</dbReference>
<accession>A0A9D0YZ92</accession>
<dbReference type="PANTHER" id="PTHR37816:SF2">
    <property type="entry name" value="DNA TOPOLOGY MODULATION PROTEIN FLAR-RELATED PROTEIN"/>
    <property type="match status" value="1"/>
</dbReference>
<dbReference type="Pfam" id="PF13238">
    <property type="entry name" value="AAA_18"/>
    <property type="match status" value="1"/>
</dbReference>
<dbReference type="InterPro" id="IPR027417">
    <property type="entry name" value="P-loop_NTPase"/>
</dbReference>
<dbReference type="Gene3D" id="3.40.50.300">
    <property type="entry name" value="P-loop containing nucleotide triphosphate hydrolases"/>
    <property type="match status" value="1"/>
</dbReference>
<comment type="caution">
    <text evidence="1">The sequence shown here is derived from an EMBL/GenBank/DDBJ whole genome shotgun (WGS) entry which is preliminary data.</text>
</comment>
<dbReference type="EMBL" id="DVFU01000050">
    <property type="protein sequence ID" value="HIQ64585.1"/>
    <property type="molecule type" value="Genomic_DNA"/>
</dbReference>
<name>A0A9D0YZ92_9FIRM</name>
<dbReference type="AlphaFoldDB" id="A0A9D0YZ92"/>
<dbReference type="Proteomes" id="UP000886725">
    <property type="component" value="Unassembled WGS sequence"/>
</dbReference>
<gene>
    <name evidence="1" type="ORF">IAC85_02480</name>
</gene>
<dbReference type="PANTHER" id="PTHR37816">
    <property type="entry name" value="YALI0E33011P"/>
    <property type="match status" value="1"/>
</dbReference>
<organism evidence="1 2">
    <name type="scientific">Candidatus Faecenecus gallistercoris</name>
    <dbReference type="NCBI Taxonomy" id="2840793"/>
    <lineage>
        <taxon>Bacteria</taxon>
        <taxon>Bacillati</taxon>
        <taxon>Bacillota</taxon>
        <taxon>Bacillota incertae sedis</taxon>
        <taxon>Candidatus Faecenecus</taxon>
    </lineage>
</organism>
<evidence type="ECO:0000313" key="1">
    <source>
        <dbReference type="EMBL" id="HIQ64585.1"/>
    </source>
</evidence>
<sequence>MAKIYIIGSVGSGKTTLAKRLSKELNILYYELDSVTWEYHPHGPDRRRSPEEVQSIFQSILSKPDWIMENVGKEMYSEAYEKADLIIYIDLRKDILYRRIIVRWLKQKVGLYQAPVKPTLHALRQMLGWAKKEKNHSRLENLDQYRHKIVILNEKTLDSYHYSLKKRS</sequence>
<reference evidence="1" key="1">
    <citation type="submission" date="2020-10" db="EMBL/GenBank/DDBJ databases">
        <authorList>
            <person name="Gilroy R."/>
        </authorList>
    </citation>
    <scope>NUCLEOTIDE SEQUENCE</scope>
    <source>
        <strain evidence="1">CHK165-10780</strain>
    </source>
</reference>
<proteinExistence type="predicted"/>
<dbReference type="InterPro" id="IPR052922">
    <property type="entry name" value="Cytidylate_Kinase-2"/>
</dbReference>
<reference evidence="1" key="2">
    <citation type="journal article" date="2021" name="PeerJ">
        <title>Extensive microbial diversity within the chicken gut microbiome revealed by metagenomics and culture.</title>
        <authorList>
            <person name="Gilroy R."/>
            <person name="Ravi A."/>
            <person name="Getino M."/>
            <person name="Pursley I."/>
            <person name="Horton D.L."/>
            <person name="Alikhan N.F."/>
            <person name="Baker D."/>
            <person name="Gharbi K."/>
            <person name="Hall N."/>
            <person name="Watson M."/>
            <person name="Adriaenssens E.M."/>
            <person name="Foster-Nyarko E."/>
            <person name="Jarju S."/>
            <person name="Secka A."/>
            <person name="Antonio M."/>
            <person name="Oren A."/>
            <person name="Chaudhuri R.R."/>
            <person name="La Ragione R."/>
            <person name="Hildebrand F."/>
            <person name="Pallen M.J."/>
        </authorList>
    </citation>
    <scope>NUCLEOTIDE SEQUENCE</scope>
    <source>
        <strain evidence="1">CHK165-10780</strain>
    </source>
</reference>
<protein>
    <submittedName>
        <fullName evidence="1">AAA family ATPase</fullName>
    </submittedName>
</protein>
<evidence type="ECO:0000313" key="2">
    <source>
        <dbReference type="Proteomes" id="UP000886725"/>
    </source>
</evidence>